<comment type="caution">
    <text evidence="1">The sequence shown here is derived from an EMBL/GenBank/DDBJ whole genome shotgun (WGS) entry which is preliminary data.</text>
</comment>
<dbReference type="EMBL" id="AKCV02000026">
    <property type="protein sequence ID" value="TMS56677.1"/>
    <property type="molecule type" value="Genomic_DNA"/>
</dbReference>
<reference evidence="1" key="1">
    <citation type="submission" date="2019-05" db="EMBL/GenBank/DDBJ databases">
        <title>Revised genome assembly of Burkholderiaceae (previously Ralstonia) sp. PBA.</title>
        <authorList>
            <person name="Gan H.M."/>
        </authorList>
    </citation>
    <scope>NUCLEOTIDE SEQUENCE</scope>
    <source>
        <strain evidence="1">PBA</strain>
    </source>
</reference>
<evidence type="ECO:0000313" key="2">
    <source>
        <dbReference type="Proteomes" id="UP000004277"/>
    </source>
</evidence>
<keyword evidence="2" id="KW-1185">Reference proteome</keyword>
<evidence type="ECO:0000313" key="1">
    <source>
        <dbReference type="EMBL" id="TMS56677.1"/>
    </source>
</evidence>
<proteinExistence type="predicted"/>
<organism evidence="1 2">
    <name type="scientific">Imbroritus primus</name>
    <dbReference type="NCBI Taxonomy" id="3058603"/>
    <lineage>
        <taxon>Bacteria</taxon>
        <taxon>Pseudomonadati</taxon>
        <taxon>Pseudomonadota</taxon>
        <taxon>Betaproteobacteria</taxon>
        <taxon>Burkholderiales</taxon>
        <taxon>Burkholderiaceae</taxon>
        <taxon>Imbroritus</taxon>
    </lineage>
</organism>
<accession>A0ACD3SKA8</accession>
<gene>
    <name evidence="1" type="ORF">MW7_016480</name>
</gene>
<name>A0ACD3SKA8_9BURK</name>
<protein>
    <submittedName>
        <fullName evidence="1">Uncharacterized protein</fullName>
    </submittedName>
</protein>
<sequence>MRLLDFSSWQTLLTTIVGLALITLIGVGIRLVVMQTIQQRRERENRQINERLRTLIAAYKVLGGSFTGDLSVDPTHLRDIRMRQVQLQRTEPDSDGLEDEDLPLPLGSDRARRVRDAVEAALSDIMLLGTEEQVRLAATAAHDLVAGRSIRTAELVVSLRTFIRGVLDLEPVPESLTIPSQGPTRPASAGMRGGGSGAGGRGGPDGPGGGRGGGRGGGGRGGGGGAAGGGAAMGLGMGAGLGATGGAEAAESPGDR</sequence>
<dbReference type="Proteomes" id="UP000004277">
    <property type="component" value="Unassembled WGS sequence"/>
</dbReference>